<name>F0XRI3_GROCL</name>
<dbReference type="AlphaFoldDB" id="F0XRI3"/>
<gene>
    <name evidence="1" type="ORF">CMQ_282</name>
</gene>
<dbReference type="Proteomes" id="UP000007796">
    <property type="component" value="Unassembled WGS sequence"/>
</dbReference>
<dbReference type="RefSeq" id="XP_014169379.1">
    <property type="nucleotide sequence ID" value="XM_014313904.1"/>
</dbReference>
<keyword evidence="2" id="KW-1185">Reference proteome</keyword>
<proteinExistence type="predicted"/>
<evidence type="ECO:0000313" key="1">
    <source>
        <dbReference type="EMBL" id="EFW99964.1"/>
    </source>
</evidence>
<dbReference type="InParanoid" id="F0XRI3"/>
<dbReference type="GeneID" id="25975851"/>
<dbReference type="EMBL" id="GL629807">
    <property type="protein sequence ID" value="EFW99964.1"/>
    <property type="molecule type" value="Genomic_DNA"/>
</dbReference>
<sequence length="163" mass="17207">MTNFTAERKPHFNEKNISSAQMAHAFNYAGGQFTGTRAAQTGELVAATGTLAGTDGSQIEDIGLEIEQSLVAVSVEESDVNDQPRYTLIDGHLIRSETVTGIVNKCVQNAIAGMTKPKNIAELGAPPTYTTHGIVLQNPNIASNPTNGIFPSQLQGHANTSAN</sequence>
<reference evidence="1 2" key="1">
    <citation type="journal article" date="2011" name="Proc. Natl. Acad. Sci. U.S.A.">
        <title>Genome and transcriptome analyses of the mountain pine beetle-fungal symbiont Grosmannia clavigera, a lodgepole pine pathogen.</title>
        <authorList>
            <person name="DiGuistini S."/>
            <person name="Wang Y."/>
            <person name="Liao N.Y."/>
            <person name="Taylor G."/>
            <person name="Tanguay P."/>
            <person name="Feau N."/>
            <person name="Henrissat B."/>
            <person name="Chan S.K."/>
            <person name="Hesse-Orce U."/>
            <person name="Alamouti S.M."/>
            <person name="Tsui C.K.M."/>
            <person name="Docking R.T."/>
            <person name="Levasseur A."/>
            <person name="Haridas S."/>
            <person name="Robertson G."/>
            <person name="Birol I."/>
            <person name="Holt R.A."/>
            <person name="Marra M.A."/>
            <person name="Hamelin R.C."/>
            <person name="Hirst M."/>
            <person name="Jones S.J.M."/>
            <person name="Bohlmann J."/>
            <person name="Breuil C."/>
        </authorList>
    </citation>
    <scope>NUCLEOTIDE SEQUENCE [LARGE SCALE GENOMIC DNA]</scope>
    <source>
        <strain evidence="2">kw1407 / UAMH 11150</strain>
    </source>
</reference>
<protein>
    <submittedName>
        <fullName evidence="1">Uncharacterized protein</fullName>
    </submittedName>
</protein>
<organism evidence="2">
    <name type="scientific">Grosmannia clavigera (strain kw1407 / UAMH 11150)</name>
    <name type="common">Blue stain fungus</name>
    <name type="synonym">Graphiocladiella clavigera</name>
    <dbReference type="NCBI Taxonomy" id="655863"/>
    <lineage>
        <taxon>Eukaryota</taxon>
        <taxon>Fungi</taxon>
        <taxon>Dikarya</taxon>
        <taxon>Ascomycota</taxon>
        <taxon>Pezizomycotina</taxon>
        <taxon>Sordariomycetes</taxon>
        <taxon>Sordariomycetidae</taxon>
        <taxon>Ophiostomatales</taxon>
        <taxon>Ophiostomataceae</taxon>
        <taxon>Leptographium</taxon>
    </lineage>
</organism>
<dbReference type="HOGENOM" id="CLU_1627233_0_0_1"/>
<evidence type="ECO:0000313" key="2">
    <source>
        <dbReference type="Proteomes" id="UP000007796"/>
    </source>
</evidence>
<accession>F0XRI3</accession>